<gene>
    <name evidence="7" type="ORF">BI198_09355</name>
</gene>
<sequence length="671" mass="75159">MAEQDLNSNTSLNQDSDADKTRYAVKTAATNQQHNVQPLIENFVIKQRYKLEAKIGSGGMSDIYRATDLFLQGAGISNNTVAIKALQPQFVSQPEARQLLLHEANSTKQLSHPNIVRVFDVDNDQQHYFIVMEYLDGESLEQVIKRYKPKGLSFTAALKLLQPIAAALSYAHDSGIVHADLKPANIMVNRDGLVKTLDFGVAQKLQLNYDKYAADNQHTGAQLSGYTPAYASPQLLADNTPTVSDDVFSFACLTYELLTSKHPFDRVPANLAQQQHKQLKKPAHLSFWQWQALKQALSFDATKRPKSVAVLMQQLQRSLWQPSAIAAAVIIILAGGWHYTHQQQQQISTFQQQASAIEQQQQFTEQLSQIPANQFIEQLNQHASKLSTVDRAGVIRLQQSAVVRQFEYQIDNIISDRSYAYPDYPQIEAILSQAKQLYPDSEQLTALALNMQRSKNTAIDVLRDQLNQLLMTEQYQQQPQNDDALTPFKVVASLQRIDSNYSVIPSEAEAEIYAVAFAQAVDSNNAVALDQLINVGQLIFANFPPTVDLVLQGEQLATAVAEVAAYREKTAQGDTMVFPYAAAETFYQHSFNKLELALAQSDKISDIDAIYSQLKAFDAELPQDFSLHVAMRRQLADKYLTKSSELLKTNNVRTAERLMRRANELMNSLNS</sequence>
<dbReference type="Gene3D" id="1.10.510.10">
    <property type="entry name" value="Transferase(Phosphotransferase) domain 1"/>
    <property type="match status" value="1"/>
</dbReference>
<keyword evidence="4 5" id="KW-0067">ATP-binding</keyword>
<keyword evidence="1" id="KW-0808">Transferase</keyword>
<dbReference type="InterPro" id="IPR000719">
    <property type="entry name" value="Prot_kinase_dom"/>
</dbReference>
<reference evidence="8" key="1">
    <citation type="submission" date="2016-09" db="EMBL/GenBank/DDBJ databases">
        <authorList>
            <person name="Wan X."/>
            <person name="Hou S."/>
        </authorList>
    </citation>
    <scope>NUCLEOTIDE SEQUENCE [LARGE SCALE GENOMIC DNA]</scope>
    <source>
        <strain evidence="8">KH87</strain>
    </source>
</reference>
<dbReference type="AlphaFoldDB" id="A0A1E7Q6S4"/>
<protein>
    <recommendedName>
        <fullName evidence="6">Protein kinase domain-containing protein</fullName>
    </recommendedName>
</protein>
<dbReference type="PROSITE" id="PS50011">
    <property type="entry name" value="PROTEIN_KINASE_DOM"/>
    <property type="match status" value="1"/>
</dbReference>
<dbReference type="GO" id="GO:0005524">
    <property type="term" value="F:ATP binding"/>
    <property type="evidence" value="ECO:0007669"/>
    <property type="project" value="UniProtKB-UniRule"/>
</dbReference>
<dbReference type="GO" id="GO:0004674">
    <property type="term" value="F:protein serine/threonine kinase activity"/>
    <property type="evidence" value="ECO:0007669"/>
    <property type="project" value="TreeGrafter"/>
</dbReference>
<dbReference type="PROSITE" id="PS00107">
    <property type="entry name" value="PROTEIN_KINASE_ATP"/>
    <property type="match status" value="1"/>
</dbReference>
<keyword evidence="2 5" id="KW-0547">Nucleotide-binding</keyword>
<dbReference type="PANTHER" id="PTHR43289">
    <property type="entry name" value="MITOGEN-ACTIVATED PROTEIN KINASE KINASE KINASE 20-RELATED"/>
    <property type="match status" value="1"/>
</dbReference>
<feature type="binding site" evidence="5">
    <location>
        <position position="84"/>
    </location>
    <ligand>
        <name>ATP</name>
        <dbReference type="ChEBI" id="CHEBI:30616"/>
    </ligand>
</feature>
<dbReference type="RefSeq" id="WP_070049318.1">
    <property type="nucleotide sequence ID" value="NZ_CBCSDO010000004.1"/>
</dbReference>
<feature type="domain" description="Protein kinase" evidence="6">
    <location>
        <begin position="49"/>
        <end position="319"/>
    </location>
</feature>
<dbReference type="InterPro" id="IPR017441">
    <property type="entry name" value="Protein_kinase_ATP_BS"/>
</dbReference>
<evidence type="ECO:0000313" key="7">
    <source>
        <dbReference type="EMBL" id="OEY69748.1"/>
    </source>
</evidence>
<evidence type="ECO:0000256" key="3">
    <source>
        <dbReference type="ARBA" id="ARBA00022777"/>
    </source>
</evidence>
<dbReference type="PROSITE" id="PS00108">
    <property type="entry name" value="PROTEIN_KINASE_ST"/>
    <property type="match status" value="1"/>
</dbReference>
<dbReference type="PANTHER" id="PTHR43289:SF34">
    <property type="entry name" value="SERINE_THREONINE-PROTEIN KINASE YBDM-RELATED"/>
    <property type="match status" value="1"/>
</dbReference>
<evidence type="ECO:0000313" key="8">
    <source>
        <dbReference type="Proteomes" id="UP000242258"/>
    </source>
</evidence>
<dbReference type="Proteomes" id="UP000242258">
    <property type="component" value="Unassembled WGS sequence"/>
</dbReference>
<comment type="caution">
    <text evidence="7">The sequence shown here is derived from an EMBL/GenBank/DDBJ whole genome shotgun (WGS) entry which is preliminary data.</text>
</comment>
<evidence type="ECO:0000259" key="6">
    <source>
        <dbReference type="PROSITE" id="PS50011"/>
    </source>
</evidence>
<evidence type="ECO:0000256" key="4">
    <source>
        <dbReference type="ARBA" id="ARBA00022840"/>
    </source>
</evidence>
<dbReference type="SUPFAM" id="SSF56112">
    <property type="entry name" value="Protein kinase-like (PK-like)"/>
    <property type="match status" value="1"/>
</dbReference>
<evidence type="ECO:0000256" key="5">
    <source>
        <dbReference type="PROSITE-ProRule" id="PRU10141"/>
    </source>
</evidence>
<evidence type="ECO:0000256" key="2">
    <source>
        <dbReference type="ARBA" id="ARBA00022741"/>
    </source>
</evidence>
<evidence type="ECO:0000256" key="1">
    <source>
        <dbReference type="ARBA" id="ARBA00022679"/>
    </source>
</evidence>
<dbReference type="Pfam" id="PF00069">
    <property type="entry name" value="Pkinase"/>
    <property type="match status" value="1"/>
</dbReference>
<organism evidence="7 8">
    <name type="scientific">Rheinheimera salexigens</name>
    <dbReference type="NCBI Taxonomy" id="1628148"/>
    <lineage>
        <taxon>Bacteria</taxon>
        <taxon>Pseudomonadati</taxon>
        <taxon>Pseudomonadota</taxon>
        <taxon>Gammaproteobacteria</taxon>
        <taxon>Chromatiales</taxon>
        <taxon>Chromatiaceae</taxon>
        <taxon>Rheinheimera</taxon>
    </lineage>
</organism>
<accession>A0A1E7Q6S4</accession>
<dbReference type="OrthoDB" id="9801841at2"/>
<proteinExistence type="predicted"/>
<dbReference type="SMART" id="SM00220">
    <property type="entry name" value="S_TKc"/>
    <property type="match status" value="1"/>
</dbReference>
<dbReference type="CDD" id="cd14014">
    <property type="entry name" value="STKc_PknB_like"/>
    <property type="match status" value="1"/>
</dbReference>
<name>A0A1E7Q6S4_9GAMM</name>
<keyword evidence="3" id="KW-0418">Kinase</keyword>
<keyword evidence="8" id="KW-1185">Reference proteome</keyword>
<dbReference type="EMBL" id="MKEK01000001">
    <property type="protein sequence ID" value="OEY69748.1"/>
    <property type="molecule type" value="Genomic_DNA"/>
</dbReference>
<dbReference type="InterPro" id="IPR011009">
    <property type="entry name" value="Kinase-like_dom_sf"/>
</dbReference>
<dbReference type="Gene3D" id="3.30.200.20">
    <property type="entry name" value="Phosphorylase Kinase, domain 1"/>
    <property type="match status" value="1"/>
</dbReference>
<dbReference type="InterPro" id="IPR008271">
    <property type="entry name" value="Ser/Thr_kinase_AS"/>
</dbReference>
<dbReference type="STRING" id="1628148.BI198_09355"/>